<evidence type="ECO:0000256" key="9">
    <source>
        <dbReference type="PIRSR" id="PIRSR028973-1"/>
    </source>
</evidence>
<reference evidence="11" key="1">
    <citation type="submission" date="2017-10" db="EMBL/GenBank/DDBJ databases">
        <title>Transcriptome Assembly of Sugarcane Aphid Adults.</title>
        <authorList>
            <person name="Scully E.D."/>
            <person name="Palmer N.A."/>
            <person name="Geib S.M."/>
            <person name="Sarath G."/>
            <person name="Sattler S.E."/>
        </authorList>
    </citation>
    <scope>NUCLEOTIDE SEQUENCE</scope>
    <source>
        <tissue evidence="11">Whole body</tissue>
    </source>
</reference>
<evidence type="ECO:0000256" key="10">
    <source>
        <dbReference type="PIRSR" id="PIRSR028973-2"/>
    </source>
</evidence>
<dbReference type="SUPFAM" id="SSF54197">
    <property type="entry name" value="HIT-like"/>
    <property type="match status" value="1"/>
</dbReference>
<dbReference type="Gene3D" id="3.30.200.40">
    <property type="entry name" value="Scavenger mRNA decapping enzyme, N-terminal domain"/>
    <property type="match status" value="1"/>
</dbReference>
<dbReference type="AlphaFoldDB" id="A0A2H8TFG6"/>
<comment type="subcellular location">
    <subcellularLocation>
        <location evidence="1 8">Nucleus</location>
    </subcellularLocation>
</comment>
<evidence type="ECO:0000256" key="8">
    <source>
        <dbReference type="PIRNR" id="PIRNR028973"/>
    </source>
</evidence>
<dbReference type="EC" id="3.6.1.59" evidence="3 8"/>
<comment type="catalytic activity">
    <reaction evidence="7 8">
        <text>a 5'-end (N(7)-methyl 5'-triphosphoguanosine)-ribonucleoside in mRNA + H2O = N(7)-methyl-GMP + a 5'-end diphospho-ribonucleoside in mRNA + 2 H(+)</text>
        <dbReference type="Rhea" id="RHEA:65388"/>
        <dbReference type="Rhea" id="RHEA-COMP:17165"/>
        <dbReference type="Rhea" id="RHEA-COMP:17167"/>
        <dbReference type="ChEBI" id="CHEBI:15377"/>
        <dbReference type="ChEBI" id="CHEBI:15378"/>
        <dbReference type="ChEBI" id="CHEBI:58285"/>
        <dbReference type="ChEBI" id="CHEBI:156461"/>
        <dbReference type="ChEBI" id="CHEBI:167616"/>
        <dbReference type="EC" id="3.6.1.59"/>
    </reaction>
</comment>
<dbReference type="Pfam" id="PF05652">
    <property type="entry name" value="DcpS"/>
    <property type="match status" value="1"/>
</dbReference>
<dbReference type="PANTHER" id="PTHR12978">
    <property type="entry name" value="HISTIDINE TRIAD HIT PROTEIN MEMBER"/>
    <property type="match status" value="1"/>
</dbReference>
<organism evidence="11">
    <name type="scientific">Melanaphis sacchari</name>
    <dbReference type="NCBI Taxonomy" id="742174"/>
    <lineage>
        <taxon>Eukaryota</taxon>
        <taxon>Metazoa</taxon>
        <taxon>Ecdysozoa</taxon>
        <taxon>Arthropoda</taxon>
        <taxon>Hexapoda</taxon>
        <taxon>Insecta</taxon>
        <taxon>Pterygota</taxon>
        <taxon>Neoptera</taxon>
        <taxon>Paraneoptera</taxon>
        <taxon>Hemiptera</taxon>
        <taxon>Sternorrhyncha</taxon>
        <taxon>Aphidomorpha</taxon>
        <taxon>Aphidoidea</taxon>
        <taxon>Aphididae</taxon>
        <taxon>Aphidini</taxon>
        <taxon>Melanaphis</taxon>
    </lineage>
</organism>
<feature type="binding site" evidence="10">
    <location>
        <begin position="233"/>
        <end position="244"/>
    </location>
    <ligand>
        <name>substrate</name>
    </ligand>
</feature>
<dbReference type="InterPro" id="IPR011145">
    <property type="entry name" value="Scavenger_mRNA_decap_enz_N"/>
</dbReference>
<dbReference type="GO" id="GO:0006397">
    <property type="term" value="P:mRNA processing"/>
    <property type="evidence" value="ECO:0007669"/>
    <property type="project" value="UniProtKB-KW"/>
</dbReference>
<dbReference type="GO" id="GO:0140932">
    <property type="term" value="F:5'-(N(7)-methyl 5'-triphosphoguanosine)-[mRNA] diphosphatase activity"/>
    <property type="evidence" value="ECO:0007669"/>
    <property type="project" value="UniProtKB-EC"/>
</dbReference>
<dbReference type="GO" id="GO:0000932">
    <property type="term" value="C:P-body"/>
    <property type="evidence" value="ECO:0007669"/>
    <property type="project" value="TreeGrafter"/>
</dbReference>
<dbReference type="PANTHER" id="PTHR12978:SF0">
    <property type="entry name" value="M7GPPPX DIPHOSPHATASE"/>
    <property type="match status" value="1"/>
</dbReference>
<evidence type="ECO:0000313" key="12">
    <source>
        <dbReference type="EMBL" id="MBW15822.1"/>
    </source>
</evidence>
<dbReference type="Pfam" id="PF11969">
    <property type="entry name" value="DcpS_C"/>
    <property type="match status" value="1"/>
</dbReference>
<gene>
    <name evidence="11" type="primary">DCPS_1</name>
    <name evidence="12" type="synonym">DCPS_0</name>
</gene>
<name>A0A2H8TFG6_9HEMI</name>
<dbReference type="GO" id="GO:0000340">
    <property type="term" value="F:RNA 7-methylguanosine cap binding"/>
    <property type="evidence" value="ECO:0007669"/>
    <property type="project" value="UniProtKB-UniRule"/>
</dbReference>
<accession>A0A2H8TFG6</accession>
<dbReference type="InterPro" id="IPR036265">
    <property type="entry name" value="HIT-like_sf"/>
</dbReference>
<feature type="binding site" evidence="10">
    <location>
        <position position="171"/>
    </location>
    <ligand>
        <name>substrate</name>
    </ligand>
</feature>
<feature type="active site" description="Nucleophile" evidence="9">
    <location>
        <position position="242"/>
    </location>
</feature>
<feature type="binding site" evidence="10">
    <location>
        <position position="135"/>
    </location>
    <ligand>
        <name>substrate</name>
    </ligand>
</feature>
<dbReference type="FunFam" id="3.30.428.10:FF:000006">
    <property type="entry name" value="m7GpppX diphosphatase"/>
    <property type="match status" value="1"/>
</dbReference>
<evidence type="ECO:0000313" key="11">
    <source>
        <dbReference type="EMBL" id="MBW12462.1"/>
    </source>
</evidence>
<comment type="similarity">
    <text evidence="2 8">Belongs to the HIT family.</text>
</comment>
<dbReference type="EMBL" id="GFXV01000657">
    <property type="protein sequence ID" value="MBW12462.1"/>
    <property type="molecule type" value="Transcribed_RNA"/>
</dbReference>
<keyword evidence="5 8" id="KW-0378">Hydrolase</keyword>
<comment type="function">
    <text evidence="8">Decapping scavenger enzyme that catalyzes the cleavage of a residual cap structure following the degradation of mRNAs by the 3'-&gt;5' exosome-mediated mRNA decay pathway.</text>
</comment>
<feature type="binding site" evidence="10">
    <location>
        <position position="173"/>
    </location>
    <ligand>
        <name>substrate</name>
    </ligand>
</feature>
<keyword evidence="8" id="KW-0507">mRNA processing</keyword>
<dbReference type="EMBL" id="GFXV01004017">
    <property type="protein sequence ID" value="MBW15822.1"/>
    <property type="molecule type" value="Transcribed_RNA"/>
</dbReference>
<dbReference type="InterPro" id="IPR008594">
    <property type="entry name" value="DcpS/DCS2"/>
</dbReference>
<evidence type="ECO:0000256" key="1">
    <source>
        <dbReference type="ARBA" id="ARBA00004123"/>
    </source>
</evidence>
<dbReference type="OrthoDB" id="10264956at2759"/>
<dbReference type="GO" id="GO:0000290">
    <property type="term" value="P:deadenylation-dependent decapping of nuclear-transcribed mRNA"/>
    <property type="evidence" value="ECO:0007669"/>
    <property type="project" value="UniProtKB-UniRule"/>
</dbReference>
<dbReference type="SUPFAM" id="SSF102860">
    <property type="entry name" value="mRNA decapping enzyme DcpS N-terminal domain"/>
    <property type="match status" value="1"/>
</dbReference>
<evidence type="ECO:0000256" key="5">
    <source>
        <dbReference type="ARBA" id="ARBA00022801"/>
    </source>
</evidence>
<dbReference type="PIRSF" id="PIRSF028973">
    <property type="entry name" value="Scavenger_mRNA_decap_enz"/>
    <property type="match status" value="1"/>
</dbReference>
<feature type="binding site" evidence="10">
    <location>
        <position position="145"/>
    </location>
    <ligand>
        <name>substrate</name>
    </ligand>
</feature>
<evidence type="ECO:0000256" key="3">
    <source>
        <dbReference type="ARBA" id="ARBA00012520"/>
    </source>
</evidence>
<sequence length="314" mass="36721">MDPQQHFDQFCLKKILMNDTQRKMIAVEGNFNGLQEPAVIVIEKYAFDEASVLNVCNGHTKFKKSLENDIYKSFSCVPQYDENIPSNKMDIIYPATDKHILKYTSQPMYFVQETEEMYQTITLHHILNNSLSLQWVYNCLEYKSEKEKIKYDTASENQKDDEDIGFILLPDLKWSGKLNELYLLAIIKKRNIKSLRDLTIDHLPLLKNILNKGSAAIYKLYGVQQSQLRIYVHYQPSFYHFHVHFTYLMHTPPGINVGKAHLLTTIINNIEMQSNYYQKAILDYTIKESDPLFNCFEEKGILRKAKPIDESNNV</sequence>
<evidence type="ECO:0000256" key="7">
    <source>
        <dbReference type="ARBA" id="ARBA00048222"/>
    </source>
</evidence>
<dbReference type="GO" id="GO:0005634">
    <property type="term" value="C:nucleus"/>
    <property type="evidence" value="ECO:0007669"/>
    <property type="project" value="UniProtKB-SubCell"/>
</dbReference>
<protein>
    <recommendedName>
        <fullName evidence="4 8">m7GpppX diphosphatase</fullName>
        <ecNumber evidence="3 8">3.6.1.59</ecNumber>
    </recommendedName>
</protein>
<dbReference type="Gene3D" id="3.30.428.10">
    <property type="entry name" value="HIT-like"/>
    <property type="match status" value="1"/>
</dbReference>
<evidence type="ECO:0000256" key="2">
    <source>
        <dbReference type="ARBA" id="ARBA00010208"/>
    </source>
</evidence>
<keyword evidence="6 8" id="KW-0539">Nucleus</keyword>
<proteinExistence type="inferred from homology"/>
<evidence type="ECO:0000256" key="6">
    <source>
        <dbReference type="ARBA" id="ARBA00023242"/>
    </source>
</evidence>
<evidence type="ECO:0000256" key="4">
    <source>
        <dbReference type="ARBA" id="ARBA00015636"/>
    </source>
</evidence>